<organism evidence="2">
    <name type="scientific">Leptocylindrus danicus</name>
    <dbReference type="NCBI Taxonomy" id="163516"/>
    <lineage>
        <taxon>Eukaryota</taxon>
        <taxon>Sar</taxon>
        <taxon>Stramenopiles</taxon>
        <taxon>Ochrophyta</taxon>
        <taxon>Bacillariophyta</taxon>
        <taxon>Coscinodiscophyceae</taxon>
        <taxon>Chaetocerotophycidae</taxon>
        <taxon>Leptocylindrales</taxon>
        <taxon>Leptocylindraceae</taxon>
        <taxon>Leptocylindrus</taxon>
    </lineage>
</organism>
<reference evidence="2" key="1">
    <citation type="submission" date="2021-01" db="EMBL/GenBank/DDBJ databases">
        <authorList>
            <person name="Corre E."/>
            <person name="Pelletier E."/>
            <person name="Niang G."/>
            <person name="Scheremetjew M."/>
            <person name="Finn R."/>
            <person name="Kale V."/>
            <person name="Holt S."/>
            <person name="Cochrane G."/>
            <person name="Meng A."/>
            <person name="Brown T."/>
            <person name="Cohen L."/>
        </authorList>
    </citation>
    <scope>NUCLEOTIDE SEQUENCE</scope>
    <source>
        <strain evidence="2">B650</strain>
    </source>
</reference>
<feature type="signal peptide" evidence="1">
    <location>
        <begin position="1"/>
        <end position="21"/>
    </location>
</feature>
<protein>
    <submittedName>
        <fullName evidence="2">Uncharacterized protein</fullName>
    </submittedName>
</protein>
<accession>A0A7S2K6V0</accession>
<keyword evidence="1" id="KW-0732">Signal</keyword>
<dbReference type="AlphaFoldDB" id="A0A7S2K6V0"/>
<name>A0A7S2K6V0_9STRA</name>
<gene>
    <name evidence="2" type="ORF">LDAN0321_LOCUS6215</name>
</gene>
<proteinExistence type="predicted"/>
<sequence length="154" mass="15961">MNMKDFFLATLLAVAMSTTMAFVPQKRFAQSSTSALSVLSNTDSSISTDRRAAMKDMFAAFTVIAAASSVPQLALAEVSDDTSSSVAAIAARSAAANEAARVKAEQEKAKKEKDAGSGGILVGTALGGGLLLSLPFFLPNLLRLAGFNNAKLKK</sequence>
<dbReference type="EMBL" id="HBGY01009858">
    <property type="protein sequence ID" value="CAD9568011.1"/>
    <property type="molecule type" value="Transcribed_RNA"/>
</dbReference>
<feature type="chain" id="PRO_5031163539" evidence="1">
    <location>
        <begin position="22"/>
        <end position="154"/>
    </location>
</feature>
<evidence type="ECO:0000256" key="1">
    <source>
        <dbReference type="SAM" id="SignalP"/>
    </source>
</evidence>
<evidence type="ECO:0000313" key="2">
    <source>
        <dbReference type="EMBL" id="CAD9568011.1"/>
    </source>
</evidence>